<reference evidence="2" key="1">
    <citation type="submission" date="2017-06" db="EMBL/GenBank/DDBJ databases">
        <authorList>
            <person name="Varghese N."/>
            <person name="Submissions S."/>
        </authorList>
    </citation>
    <scope>NUCLEOTIDE SEQUENCE [LARGE SCALE GENOMIC DNA]</scope>
    <source>
        <strain evidence="2">NKM1</strain>
    </source>
</reference>
<name>A0A239E113_9BACT</name>
<proteinExistence type="predicted"/>
<dbReference type="OrthoDB" id="6399959at2"/>
<organism evidence="1 2">
    <name type="scientific">Pontibacter ummariensis</name>
    <dbReference type="NCBI Taxonomy" id="1610492"/>
    <lineage>
        <taxon>Bacteria</taxon>
        <taxon>Pseudomonadati</taxon>
        <taxon>Bacteroidota</taxon>
        <taxon>Cytophagia</taxon>
        <taxon>Cytophagales</taxon>
        <taxon>Hymenobacteraceae</taxon>
        <taxon>Pontibacter</taxon>
    </lineage>
</organism>
<sequence>MESIIDLEALTGKEVRQAFALYDLDHGWLEQVVFQVEDVFLAVAVDMDYDEVTVSVLPELDLRALEQQFSRRQISNQRKRISYIWRMMNQRGYEDAFQLEFDDLEGTNVQLLAENAQLRLSIFQRYR</sequence>
<keyword evidence="2" id="KW-1185">Reference proteome</keyword>
<dbReference type="InterPro" id="IPR046297">
    <property type="entry name" value="DUF6334"/>
</dbReference>
<evidence type="ECO:0000313" key="1">
    <source>
        <dbReference type="EMBL" id="SNS38189.1"/>
    </source>
</evidence>
<dbReference type="Proteomes" id="UP000198432">
    <property type="component" value="Unassembled WGS sequence"/>
</dbReference>
<dbReference type="RefSeq" id="WP_089318639.1">
    <property type="nucleotide sequence ID" value="NZ_FZOQ01000005.1"/>
</dbReference>
<dbReference type="EMBL" id="FZOQ01000005">
    <property type="protein sequence ID" value="SNS38189.1"/>
    <property type="molecule type" value="Genomic_DNA"/>
</dbReference>
<gene>
    <name evidence="1" type="ORF">SAMN06296052_105225</name>
</gene>
<dbReference type="AlphaFoldDB" id="A0A239E113"/>
<accession>A0A239E113</accession>
<evidence type="ECO:0000313" key="2">
    <source>
        <dbReference type="Proteomes" id="UP000198432"/>
    </source>
</evidence>
<dbReference type="Pfam" id="PF19860">
    <property type="entry name" value="DUF6334"/>
    <property type="match status" value="1"/>
</dbReference>
<protein>
    <submittedName>
        <fullName evidence="1">Uncharacterized protein</fullName>
    </submittedName>
</protein>